<dbReference type="EMBL" id="CTEE01000001">
    <property type="protein sequence ID" value="CQD09042.1"/>
    <property type="molecule type" value="Genomic_DNA"/>
</dbReference>
<sequence length="149" mass="16071">MTAAGVSEDESLIAESRVRRVLERYCALLDFGAGDELIDLFDGDCSVTMMGRTFEGRAALEPVWGQLSRTDRPGTLHVLINPQIRVDGGSATAVSGWAMIDRSGADGHTVVSLAGHYHDTLRRGPDGAWRFTARRVQTLARPANVSSTA</sequence>
<dbReference type="Proteomes" id="UP000199251">
    <property type="component" value="Unassembled WGS sequence"/>
</dbReference>
<dbReference type="AlphaFoldDB" id="A0A0E4CMD5"/>
<feature type="domain" description="SnoaL-like" evidence="1">
    <location>
        <begin position="11"/>
        <end position="135"/>
    </location>
</feature>
<dbReference type="InterPro" id="IPR037401">
    <property type="entry name" value="SnoaL-like"/>
</dbReference>
<name>A0A0E4CMD5_MYCLN</name>
<protein>
    <recommendedName>
        <fullName evidence="1">SnoaL-like domain-containing protein</fullName>
    </recommendedName>
</protein>
<proteinExistence type="predicted"/>
<organism evidence="2 3">
    <name type="scientific">Mycobacterium lentiflavum</name>
    <dbReference type="NCBI Taxonomy" id="141349"/>
    <lineage>
        <taxon>Bacteria</taxon>
        <taxon>Bacillati</taxon>
        <taxon>Actinomycetota</taxon>
        <taxon>Actinomycetes</taxon>
        <taxon>Mycobacteriales</taxon>
        <taxon>Mycobacteriaceae</taxon>
        <taxon>Mycobacterium</taxon>
        <taxon>Mycobacterium simiae complex</taxon>
    </lineage>
</organism>
<dbReference type="STRING" id="141349.BN1232_01641"/>
<dbReference type="SUPFAM" id="SSF54427">
    <property type="entry name" value="NTF2-like"/>
    <property type="match status" value="1"/>
</dbReference>
<evidence type="ECO:0000259" key="1">
    <source>
        <dbReference type="Pfam" id="PF13577"/>
    </source>
</evidence>
<dbReference type="Pfam" id="PF13577">
    <property type="entry name" value="SnoaL_4"/>
    <property type="match status" value="1"/>
</dbReference>
<evidence type="ECO:0000313" key="3">
    <source>
        <dbReference type="Proteomes" id="UP000199251"/>
    </source>
</evidence>
<reference evidence="2 3" key="1">
    <citation type="submission" date="2015-03" db="EMBL/GenBank/DDBJ databases">
        <authorList>
            <person name="Urmite Genomes"/>
        </authorList>
    </citation>
    <scope>NUCLEOTIDE SEQUENCE [LARGE SCALE GENOMIC DNA]</scope>
    <source>
        <strain evidence="2 3">CSUR P1491</strain>
    </source>
</reference>
<gene>
    <name evidence="2" type="ORF">BN1232_01641</name>
</gene>
<dbReference type="RefSeq" id="WP_175364368.1">
    <property type="nucleotide sequence ID" value="NZ_CTEE01000001.1"/>
</dbReference>
<dbReference type="CDD" id="cd00531">
    <property type="entry name" value="NTF2_like"/>
    <property type="match status" value="1"/>
</dbReference>
<accession>A0A0E4CMD5</accession>
<dbReference type="Gene3D" id="3.10.450.50">
    <property type="match status" value="1"/>
</dbReference>
<evidence type="ECO:0000313" key="2">
    <source>
        <dbReference type="EMBL" id="CQD09042.1"/>
    </source>
</evidence>
<dbReference type="InterPro" id="IPR032710">
    <property type="entry name" value="NTF2-like_dom_sf"/>
</dbReference>